<dbReference type="AlphaFoldDB" id="A0A8K1MIE4"/>
<dbReference type="InterPro" id="IPR027434">
    <property type="entry name" value="Homing_endonucl"/>
</dbReference>
<accession>A0A8K1MIE4</accession>
<keyword evidence="1" id="KW-0496">Mitochondrion</keyword>
<gene>
    <name evidence="1" type="primary">orf108C</name>
</gene>
<dbReference type="GeneID" id="68665330"/>
<evidence type="ECO:0000313" key="1">
    <source>
        <dbReference type="EMBL" id="UBU98387.1"/>
    </source>
</evidence>
<sequence length="108" mass="12728">MKMKSLMNVLMIRYGLECTIHLKRRQNQKIENMIYIRQRSMPLLRAIVKPHMHHSTKAALQISSRRLVQFNLNPAAPHQELPPPIPPFHRAGAPARWKGPPFFFFIFF</sequence>
<dbReference type="SUPFAM" id="SSF55608">
    <property type="entry name" value="Homing endonucleases"/>
    <property type="match status" value="1"/>
</dbReference>
<name>A0A8K1MIE4_9PEZI</name>
<protein>
    <submittedName>
        <fullName evidence="1">Uncharacterized protein</fullName>
    </submittedName>
</protein>
<dbReference type="Gene3D" id="3.10.28.10">
    <property type="entry name" value="Homing endonucleases"/>
    <property type="match status" value="1"/>
</dbReference>
<proteinExistence type="predicted"/>
<dbReference type="EMBL" id="MW538937">
    <property type="protein sequence ID" value="UBU98387.1"/>
    <property type="molecule type" value="Genomic_DNA"/>
</dbReference>
<organism evidence="1">
    <name type="scientific">Morchella brunnea</name>
    <dbReference type="NCBI Taxonomy" id="1174671"/>
    <lineage>
        <taxon>Eukaryota</taxon>
        <taxon>Fungi</taxon>
        <taxon>Dikarya</taxon>
        <taxon>Ascomycota</taxon>
        <taxon>Pezizomycotina</taxon>
        <taxon>Pezizomycetes</taxon>
        <taxon>Pezizales</taxon>
        <taxon>Morchellaceae</taxon>
        <taxon>Morchella</taxon>
    </lineage>
</organism>
<dbReference type="RefSeq" id="YP_010218688.1">
    <property type="nucleotide sequence ID" value="NC_058917.1"/>
</dbReference>
<reference evidence="1" key="1">
    <citation type="submission" date="2021-01" db="EMBL/GenBank/DDBJ databases">
        <authorList>
            <person name="Sun H.-H."/>
            <person name="Zhang S."/>
            <person name="Zhang Y.-J."/>
        </authorList>
    </citation>
    <scope>NUCLEOTIDE SEQUENCE</scope>
    <source>
        <strain evidence="1">CMM1</strain>
    </source>
</reference>
<geneLocation type="mitochondrion" evidence="1"/>